<organism evidence="1 2">
    <name type="scientific">Saccharothrix coeruleofusca</name>
    <dbReference type="NCBI Taxonomy" id="33919"/>
    <lineage>
        <taxon>Bacteria</taxon>
        <taxon>Bacillati</taxon>
        <taxon>Actinomycetota</taxon>
        <taxon>Actinomycetes</taxon>
        <taxon>Pseudonocardiales</taxon>
        <taxon>Pseudonocardiaceae</taxon>
        <taxon>Saccharothrix</taxon>
    </lineage>
</organism>
<comment type="caution">
    <text evidence="1">The sequence shown here is derived from an EMBL/GenBank/DDBJ whole genome shotgun (WGS) entry which is preliminary data.</text>
</comment>
<accession>A0A918AUB7</accession>
<sequence>MLPACDAGRRVLPEDPFDSCSLPHRALFATFPKARVAVPGPPWHLRFYRVSGSPTRVPQVKRCVGALHPIE</sequence>
<name>A0A918AUB7_9PSEU</name>
<keyword evidence="2" id="KW-1185">Reference proteome</keyword>
<reference evidence="1" key="1">
    <citation type="journal article" date="2014" name="Int. J. Syst. Evol. Microbiol.">
        <title>Complete genome sequence of Corynebacterium casei LMG S-19264T (=DSM 44701T), isolated from a smear-ripened cheese.</title>
        <authorList>
            <consortium name="US DOE Joint Genome Institute (JGI-PGF)"/>
            <person name="Walter F."/>
            <person name="Albersmeier A."/>
            <person name="Kalinowski J."/>
            <person name="Ruckert C."/>
        </authorList>
    </citation>
    <scope>NUCLEOTIDE SEQUENCE</scope>
    <source>
        <strain evidence="1">JCM 3313</strain>
    </source>
</reference>
<evidence type="ECO:0000313" key="2">
    <source>
        <dbReference type="Proteomes" id="UP000639606"/>
    </source>
</evidence>
<gene>
    <name evidence="1" type="ORF">GCM10010185_69330</name>
</gene>
<dbReference type="AlphaFoldDB" id="A0A918AUB7"/>
<evidence type="ECO:0000313" key="1">
    <source>
        <dbReference type="EMBL" id="GGP85744.1"/>
    </source>
</evidence>
<protein>
    <submittedName>
        <fullName evidence="1">Uncharacterized protein</fullName>
    </submittedName>
</protein>
<dbReference type="EMBL" id="BMRG01000029">
    <property type="protein sequence ID" value="GGP85744.1"/>
    <property type="molecule type" value="Genomic_DNA"/>
</dbReference>
<proteinExistence type="predicted"/>
<dbReference type="Proteomes" id="UP000639606">
    <property type="component" value="Unassembled WGS sequence"/>
</dbReference>
<reference evidence="1" key="2">
    <citation type="submission" date="2020-09" db="EMBL/GenBank/DDBJ databases">
        <authorList>
            <person name="Sun Q."/>
            <person name="Ohkuma M."/>
        </authorList>
    </citation>
    <scope>NUCLEOTIDE SEQUENCE</scope>
    <source>
        <strain evidence="1">JCM 3313</strain>
    </source>
</reference>